<evidence type="ECO:0000313" key="2">
    <source>
        <dbReference type="EMBL" id="KAL5104596.1"/>
    </source>
</evidence>
<protein>
    <submittedName>
        <fullName evidence="2">Uncharacterized protein</fullName>
    </submittedName>
</protein>
<sequence length="109" mass="11758">MRALARGWTSGHFEGGSGVSEGTRPSISATSGEEKPYREQRAPTAFHKSIVSSPRPLSTLIASSVPELTTTDDAHNESKTLALELRDDEEEDQALNHFNAKFNEACVGA</sequence>
<feature type="compositionally biased region" description="Basic and acidic residues" evidence="1">
    <location>
        <begin position="32"/>
        <end position="41"/>
    </location>
</feature>
<evidence type="ECO:0000256" key="1">
    <source>
        <dbReference type="SAM" id="MobiDB-lite"/>
    </source>
</evidence>
<proteinExistence type="predicted"/>
<reference evidence="2" key="2">
    <citation type="submission" date="2024-12" db="EMBL/GenBank/DDBJ databases">
        <authorList>
            <person name="Estrada K."/>
            <person name="Bobes R.J."/>
            <person name="Sanchez-Flores A."/>
            <person name="Laclette J.P."/>
        </authorList>
    </citation>
    <scope>NUCLEOTIDE SEQUENCE</scope>
    <source>
        <strain evidence="2">WFUcys</strain>
        <tissue evidence="2">Peritoneal cavity of infected mice</tissue>
    </source>
</reference>
<feature type="region of interest" description="Disordered" evidence="1">
    <location>
        <begin position="1"/>
        <end position="49"/>
    </location>
</feature>
<reference evidence="2 4" key="1">
    <citation type="journal article" date="2022" name="Front. Cell. Infect. Microbiol.">
        <title>The Genomes of Two Strains of Taenia crassiceps the Animal Model for the Study of Human Cysticercosis.</title>
        <authorList>
            <person name="Bobes R.J."/>
            <person name="Estrada K."/>
            <person name="Rios-Valencia D.G."/>
            <person name="Calderon-Gallegos A."/>
            <person name="de la Torre P."/>
            <person name="Carrero J.C."/>
            <person name="Sanchez-Flores A."/>
            <person name="Laclette J.P."/>
        </authorList>
    </citation>
    <scope>NUCLEOTIDE SEQUENCE [LARGE SCALE GENOMIC DNA]</scope>
    <source>
        <strain evidence="2">WFUcys</strain>
    </source>
</reference>
<evidence type="ECO:0000313" key="3">
    <source>
        <dbReference type="EMBL" id="KAL5104776.1"/>
    </source>
</evidence>
<dbReference type="Proteomes" id="UP001651158">
    <property type="component" value="Unassembled WGS sequence"/>
</dbReference>
<comment type="caution">
    <text evidence="2">The sequence shown here is derived from an EMBL/GenBank/DDBJ whole genome shotgun (WGS) entry which is preliminary data.</text>
</comment>
<dbReference type="EMBL" id="JAKROA010000011">
    <property type="protein sequence ID" value="KAL5104596.1"/>
    <property type="molecule type" value="Genomic_DNA"/>
</dbReference>
<name>A0ABR4Q4I4_9CEST</name>
<evidence type="ECO:0000313" key="4">
    <source>
        <dbReference type="Proteomes" id="UP001651158"/>
    </source>
</evidence>
<keyword evidence="4" id="KW-1185">Reference proteome</keyword>
<dbReference type="EMBL" id="JAKROA010000011">
    <property type="protein sequence ID" value="KAL5104776.1"/>
    <property type="molecule type" value="Genomic_DNA"/>
</dbReference>
<accession>A0ABR4Q4I4</accession>
<gene>
    <name evidence="2" type="ORF">TcWFU_001398</name>
    <name evidence="3" type="ORF">TcWFU_009593</name>
</gene>
<organism evidence="2 4">
    <name type="scientific">Taenia crassiceps</name>
    <dbReference type="NCBI Taxonomy" id="6207"/>
    <lineage>
        <taxon>Eukaryota</taxon>
        <taxon>Metazoa</taxon>
        <taxon>Spiralia</taxon>
        <taxon>Lophotrochozoa</taxon>
        <taxon>Platyhelminthes</taxon>
        <taxon>Cestoda</taxon>
        <taxon>Eucestoda</taxon>
        <taxon>Cyclophyllidea</taxon>
        <taxon>Taeniidae</taxon>
        <taxon>Taenia</taxon>
    </lineage>
</organism>